<accession>A0A6J4H5N2</accession>
<name>A0A6J4H5N2_9PROT</name>
<reference evidence="2" key="1">
    <citation type="submission" date="2020-02" db="EMBL/GenBank/DDBJ databases">
        <authorList>
            <person name="Meier V. D."/>
        </authorList>
    </citation>
    <scope>NUCLEOTIDE SEQUENCE</scope>
    <source>
        <strain evidence="2">AVDCRST_MAG04</strain>
    </source>
</reference>
<dbReference type="EMBL" id="CADCTL010000009">
    <property type="protein sequence ID" value="CAA9212095.1"/>
    <property type="molecule type" value="Genomic_DNA"/>
</dbReference>
<protein>
    <submittedName>
        <fullName evidence="2">Uncharacterized protein</fullName>
    </submittedName>
</protein>
<sequence>WRRRCPCWSRTNHATRARRWSVPPPPWRTRRGWSPPSRPSRVAADGGHRHRFAASYGSRVV</sequence>
<dbReference type="AlphaFoldDB" id="A0A6J4H5N2"/>
<proteinExistence type="predicted"/>
<evidence type="ECO:0000313" key="2">
    <source>
        <dbReference type="EMBL" id="CAA9212095.1"/>
    </source>
</evidence>
<evidence type="ECO:0000256" key="1">
    <source>
        <dbReference type="SAM" id="MobiDB-lite"/>
    </source>
</evidence>
<feature type="non-terminal residue" evidence="2">
    <location>
        <position position="1"/>
    </location>
</feature>
<feature type="non-terminal residue" evidence="2">
    <location>
        <position position="61"/>
    </location>
</feature>
<feature type="region of interest" description="Disordered" evidence="1">
    <location>
        <begin position="21"/>
        <end position="49"/>
    </location>
</feature>
<gene>
    <name evidence="2" type="ORF">AVDCRST_MAG04-162</name>
</gene>
<organism evidence="2">
    <name type="scientific">uncultured Acetobacteraceae bacterium</name>
    <dbReference type="NCBI Taxonomy" id="169975"/>
    <lineage>
        <taxon>Bacteria</taxon>
        <taxon>Pseudomonadati</taxon>
        <taxon>Pseudomonadota</taxon>
        <taxon>Alphaproteobacteria</taxon>
        <taxon>Acetobacterales</taxon>
        <taxon>Acetobacteraceae</taxon>
        <taxon>environmental samples</taxon>
    </lineage>
</organism>
<feature type="compositionally biased region" description="Low complexity" evidence="1">
    <location>
        <begin position="32"/>
        <end position="41"/>
    </location>
</feature>